<proteinExistence type="inferred from homology"/>
<dbReference type="Proteomes" id="UP001186944">
    <property type="component" value="Unassembled WGS sequence"/>
</dbReference>
<comment type="caution">
    <text evidence="10">Lacks conserved residue(s) required for the propagation of feature annotation.</text>
</comment>
<comment type="caution">
    <text evidence="16">The sequence shown here is derived from an EMBL/GenBank/DDBJ whole genome shotgun (WGS) entry which is preliminary data.</text>
</comment>
<keyword evidence="4 11" id="KW-0654">Proteoglycan</keyword>
<dbReference type="Pfam" id="PF00086">
    <property type="entry name" value="Thyroglobulin_1"/>
    <property type="match status" value="2"/>
</dbReference>
<evidence type="ECO:0000256" key="12">
    <source>
        <dbReference type="SAM" id="MobiDB-lite"/>
    </source>
</evidence>
<comment type="similarity">
    <text evidence="2 11">Belongs to the syndecan proteoglycan family.</text>
</comment>
<dbReference type="GO" id="GO:0016020">
    <property type="term" value="C:membrane"/>
    <property type="evidence" value="ECO:0007669"/>
    <property type="project" value="UniProtKB-SubCell"/>
</dbReference>
<feature type="compositionally biased region" description="Acidic residues" evidence="12">
    <location>
        <begin position="291"/>
        <end position="302"/>
    </location>
</feature>
<dbReference type="InterPro" id="IPR000716">
    <property type="entry name" value="Thyroglobulin_1"/>
</dbReference>
<evidence type="ECO:0000256" key="3">
    <source>
        <dbReference type="ARBA" id="ARBA00022692"/>
    </source>
</evidence>
<evidence type="ECO:0000313" key="16">
    <source>
        <dbReference type="EMBL" id="KAK3088667.1"/>
    </source>
</evidence>
<keyword evidence="9 11" id="KW-0357">Heparan sulfate</keyword>
<dbReference type="AlphaFoldDB" id="A0AA88XTZ2"/>
<evidence type="ECO:0000256" key="4">
    <source>
        <dbReference type="ARBA" id="ARBA00022974"/>
    </source>
</evidence>
<feature type="domain" description="Thyroglobulin type-1" evidence="15">
    <location>
        <begin position="151"/>
        <end position="213"/>
    </location>
</feature>
<feature type="disulfide bond" evidence="10">
    <location>
        <begin position="115"/>
        <end position="122"/>
    </location>
</feature>
<dbReference type="SUPFAM" id="SSF57610">
    <property type="entry name" value="Thyroglobulin type-1 domain"/>
    <property type="match status" value="2"/>
</dbReference>
<dbReference type="CDD" id="cd00191">
    <property type="entry name" value="TY"/>
    <property type="match status" value="2"/>
</dbReference>
<reference evidence="16" key="1">
    <citation type="submission" date="2019-08" db="EMBL/GenBank/DDBJ databases">
        <title>The improved chromosome-level genome for the pearl oyster Pinctada fucata martensii using PacBio sequencing and Hi-C.</title>
        <authorList>
            <person name="Zheng Z."/>
        </authorList>
    </citation>
    <scope>NUCLEOTIDE SEQUENCE</scope>
    <source>
        <strain evidence="16">ZZ-2019</strain>
        <tissue evidence="16">Adductor muscle</tissue>
    </source>
</reference>
<comment type="subcellular location">
    <subcellularLocation>
        <location evidence="1 11">Membrane</location>
        <topology evidence="1 11">Single-pass type I membrane protein</topology>
    </subcellularLocation>
</comment>
<comment type="function">
    <text evidence="11">Cell surface proteoglycan.</text>
</comment>
<evidence type="ECO:0000313" key="17">
    <source>
        <dbReference type="Proteomes" id="UP001186944"/>
    </source>
</evidence>
<dbReference type="PROSITE" id="PS51162">
    <property type="entry name" value="THYROGLOBULIN_1_2"/>
    <property type="match status" value="2"/>
</dbReference>
<evidence type="ECO:0000256" key="7">
    <source>
        <dbReference type="ARBA" id="ARBA00023157"/>
    </source>
</evidence>
<dbReference type="GO" id="GO:0016477">
    <property type="term" value="P:cell migration"/>
    <property type="evidence" value="ECO:0007669"/>
    <property type="project" value="TreeGrafter"/>
</dbReference>
<dbReference type="GO" id="GO:0009986">
    <property type="term" value="C:cell surface"/>
    <property type="evidence" value="ECO:0007669"/>
    <property type="project" value="TreeGrafter"/>
</dbReference>
<sequence>MFMKLLILGLSLLVLSRESQGITYKEGRRLNSNAFDTEAGSGDHSTALVTDDEDLTEFGSGDGSGSGSSGDVTTSAPHTTKSLTPCEQLRLSAQNVSKDIYPKCTDTGEFQRVQCHINLKECWCVDKTGTEITGSRMRQPKMPDCMTGSGLKPCVFQLLRSKYQTMLGKFEPRCTFEGDFEKIQCFGSACWCVDEEGIEQWNTKVYKPAVPSCKEITPKPIPETKAPETEAPVRVTELPYIPIDKTKVPHHHDHKPDRNKPFIPIDEEDDTKDDKNDDVIDKVDPGREDNTPDDDNNSDDIDTQVNGPAGQKSSKDPIVYIMSQPGLLAAVIGGAVVGLLCAILLVMFIVYRMRKKDEGSYPLEEQKYTNYSYMKAPDKEFYA</sequence>
<protein>
    <recommendedName>
        <fullName evidence="11">Syndecan</fullName>
    </recommendedName>
</protein>
<feature type="compositionally biased region" description="Basic and acidic residues" evidence="12">
    <location>
        <begin position="272"/>
        <end position="290"/>
    </location>
</feature>
<evidence type="ECO:0000256" key="11">
    <source>
        <dbReference type="RuleBase" id="RU000649"/>
    </source>
</evidence>
<dbReference type="Gene3D" id="4.10.800.10">
    <property type="entry name" value="Thyroglobulin type-1"/>
    <property type="match status" value="2"/>
</dbReference>
<evidence type="ECO:0000256" key="6">
    <source>
        <dbReference type="ARBA" id="ARBA00023136"/>
    </source>
</evidence>
<evidence type="ECO:0000256" key="13">
    <source>
        <dbReference type="SAM" id="Phobius"/>
    </source>
</evidence>
<feature type="region of interest" description="Disordered" evidence="12">
    <location>
        <begin position="245"/>
        <end position="315"/>
    </location>
</feature>
<dbReference type="PANTHER" id="PTHR10915">
    <property type="entry name" value="SYNDECAN"/>
    <property type="match status" value="1"/>
</dbReference>
<feature type="signal peptide" evidence="14">
    <location>
        <begin position="1"/>
        <end position="21"/>
    </location>
</feature>
<keyword evidence="3 11" id="KW-0812">Transmembrane</keyword>
<evidence type="ECO:0000256" key="5">
    <source>
        <dbReference type="ARBA" id="ARBA00022989"/>
    </source>
</evidence>
<keyword evidence="6 13" id="KW-0472">Membrane</keyword>
<evidence type="ECO:0000256" key="8">
    <source>
        <dbReference type="ARBA" id="ARBA00023180"/>
    </source>
</evidence>
<evidence type="ECO:0000256" key="1">
    <source>
        <dbReference type="ARBA" id="ARBA00004479"/>
    </source>
</evidence>
<feature type="chain" id="PRO_5041670260" description="Syndecan" evidence="14">
    <location>
        <begin position="22"/>
        <end position="383"/>
    </location>
</feature>
<dbReference type="InterPro" id="IPR030479">
    <property type="entry name" value="Syndecan_CS"/>
</dbReference>
<feature type="region of interest" description="Disordered" evidence="12">
    <location>
        <begin position="54"/>
        <end position="80"/>
    </location>
</feature>
<gene>
    <name evidence="16" type="ORF">FSP39_022100</name>
</gene>
<evidence type="ECO:0000256" key="2">
    <source>
        <dbReference type="ARBA" id="ARBA00005343"/>
    </source>
</evidence>
<dbReference type="SMART" id="SM00211">
    <property type="entry name" value="TY"/>
    <property type="match status" value="2"/>
</dbReference>
<keyword evidence="8 11" id="KW-0325">Glycoprotein</keyword>
<dbReference type="InterPro" id="IPR027789">
    <property type="entry name" value="Syndecan/Neurexin_dom"/>
</dbReference>
<dbReference type="PANTHER" id="PTHR10915:SF1">
    <property type="entry name" value="SYNDECAN"/>
    <property type="match status" value="1"/>
</dbReference>
<keyword evidence="14" id="KW-0732">Signal</keyword>
<evidence type="ECO:0000256" key="10">
    <source>
        <dbReference type="PROSITE-ProRule" id="PRU00500"/>
    </source>
</evidence>
<dbReference type="PROSITE" id="PS00964">
    <property type="entry name" value="SYNDECAN"/>
    <property type="match status" value="1"/>
</dbReference>
<keyword evidence="5 13" id="KW-1133">Transmembrane helix</keyword>
<evidence type="ECO:0000259" key="15">
    <source>
        <dbReference type="PROSITE" id="PS51162"/>
    </source>
</evidence>
<dbReference type="PROSITE" id="PS00484">
    <property type="entry name" value="THYROGLOBULIN_1_1"/>
    <property type="match status" value="1"/>
</dbReference>
<dbReference type="InterPro" id="IPR036857">
    <property type="entry name" value="Thyroglobulin_1_sf"/>
</dbReference>
<dbReference type="Pfam" id="PF01034">
    <property type="entry name" value="Syndecan"/>
    <property type="match status" value="1"/>
</dbReference>
<feature type="domain" description="Thyroglobulin type-1" evidence="15">
    <location>
        <begin position="83"/>
        <end position="145"/>
    </location>
</feature>
<keyword evidence="7 10" id="KW-1015">Disulfide bond</keyword>
<accession>A0AA88XTZ2</accession>
<keyword evidence="17" id="KW-1185">Reference proteome</keyword>
<evidence type="ECO:0000256" key="14">
    <source>
        <dbReference type="SAM" id="SignalP"/>
    </source>
</evidence>
<dbReference type="EMBL" id="VSWD01000011">
    <property type="protein sequence ID" value="KAK3088667.1"/>
    <property type="molecule type" value="Genomic_DNA"/>
</dbReference>
<organism evidence="16 17">
    <name type="scientific">Pinctada imbricata</name>
    <name type="common">Atlantic pearl-oyster</name>
    <name type="synonym">Pinctada martensii</name>
    <dbReference type="NCBI Taxonomy" id="66713"/>
    <lineage>
        <taxon>Eukaryota</taxon>
        <taxon>Metazoa</taxon>
        <taxon>Spiralia</taxon>
        <taxon>Lophotrochozoa</taxon>
        <taxon>Mollusca</taxon>
        <taxon>Bivalvia</taxon>
        <taxon>Autobranchia</taxon>
        <taxon>Pteriomorphia</taxon>
        <taxon>Pterioida</taxon>
        <taxon>Pterioidea</taxon>
        <taxon>Pteriidae</taxon>
        <taxon>Pinctada</taxon>
    </lineage>
</organism>
<feature type="transmembrane region" description="Helical" evidence="13">
    <location>
        <begin position="327"/>
        <end position="351"/>
    </location>
</feature>
<name>A0AA88XTZ2_PINIB</name>
<dbReference type="InterPro" id="IPR001050">
    <property type="entry name" value="Syndecan"/>
</dbReference>
<evidence type="ECO:0000256" key="9">
    <source>
        <dbReference type="ARBA" id="ARBA00023207"/>
    </source>
</evidence>